<protein>
    <submittedName>
        <fullName evidence="1">Uncharacterized protein</fullName>
    </submittedName>
</protein>
<dbReference type="EMBL" id="FJVC01000473">
    <property type="protein sequence ID" value="CZT51117.1"/>
    <property type="molecule type" value="Genomic_DNA"/>
</dbReference>
<sequence length="110" mass="12662">MLILTECQRRCGSLWDIHNLYYVGEYDGAGDPSLIPKKKWESLSGTLLKRQIYSNTDPRARSIISNSRAAFYNIVRVKAIRYMSSRPGPDFADANTCYHPSFRDLVEDRN</sequence>
<proteinExistence type="predicted"/>
<dbReference type="AlphaFoldDB" id="A0A1E1MPU3"/>
<reference evidence="2" key="1">
    <citation type="submission" date="2016-03" db="EMBL/GenBank/DDBJ databases">
        <authorList>
            <person name="Guldener U."/>
        </authorList>
    </citation>
    <scope>NUCLEOTIDE SEQUENCE [LARGE SCALE GENOMIC DNA]</scope>
</reference>
<dbReference type="Proteomes" id="UP000177625">
    <property type="component" value="Unassembled WGS sequence"/>
</dbReference>
<gene>
    <name evidence="1" type="ORF">RSE6_12208</name>
</gene>
<organism evidence="1 2">
    <name type="scientific">Rhynchosporium secalis</name>
    <name type="common">Barley scald fungus</name>
    <dbReference type="NCBI Taxonomy" id="38038"/>
    <lineage>
        <taxon>Eukaryota</taxon>
        <taxon>Fungi</taxon>
        <taxon>Dikarya</taxon>
        <taxon>Ascomycota</taxon>
        <taxon>Pezizomycotina</taxon>
        <taxon>Leotiomycetes</taxon>
        <taxon>Helotiales</taxon>
        <taxon>Ploettnerulaceae</taxon>
        <taxon>Rhynchosporium</taxon>
    </lineage>
</organism>
<evidence type="ECO:0000313" key="2">
    <source>
        <dbReference type="Proteomes" id="UP000177625"/>
    </source>
</evidence>
<keyword evidence="2" id="KW-1185">Reference proteome</keyword>
<accession>A0A1E1MPU3</accession>
<name>A0A1E1MPU3_RHYSE</name>
<evidence type="ECO:0000313" key="1">
    <source>
        <dbReference type="EMBL" id="CZT51117.1"/>
    </source>
</evidence>